<dbReference type="GO" id="GO:0032259">
    <property type="term" value="P:methylation"/>
    <property type="evidence" value="ECO:0007669"/>
    <property type="project" value="InterPro"/>
</dbReference>
<protein>
    <submittedName>
        <fullName evidence="5">Hemolysin A</fullName>
    </submittedName>
</protein>
<dbReference type="GO" id="GO:0003723">
    <property type="term" value="F:RNA binding"/>
    <property type="evidence" value="ECO:0007669"/>
    <property type="project" value="UniProtKB-KW"/>
</dbReference>
<reference evidence="5 6" key="1">
    <citation type="submission" date="2006-08" db="EMBL/GenBank/DDBJ databases">
        <title>Complete sequence of Maricaulis maris MCS10.</title>
        <authorList>
            <consortium name="US DOE Joint Genome Institute"/>
            <person name="Copeland A."/>
            <person name="Lucas S."/>
            <person name="Lapidus A."/>
            <person name="Barry K."/>
            <person name="Detter J.C."/>
            <person name="Glavina del Rio T."/>
            <person name="Hammon N."/>
            <person name="Israni S."/>
            <person name="Dalin E."/>
            <person name="Tice H."/>
            <person name="Pitluck S."/>
            <person name="Saunders E."/>
            <person name="Brettin T."/>
            <person name="Bruce D."/>
            <person name="Han C."/>
            <person name="Tapia R."/>
            <person name="Gilna P."/>
            <person name="Schmutz J."/>
            <person name="Larimer F."/>
            <person name="Land M."/>
            <person name="Hauser L."/>
            <person name="Kyrpides N."/>
            <person name="Mikhailova N."/>
            <person name="Viollier P."/>
            <person name="Stephens C."/>
            <person name="Richardson P."/>
        </authorList>
    </citation>
    <scope>NUCLEOTIDE SEQUENCE [LARGE SCALE GENOMIC DNA]</scope>
    <source>
        <strain evidence="5 6">MCS10</strain>
    </source>
</reference>
<dbReference type="PANTHER" id="PTHR32319:SF0">
    <property type="entry name" value="BACTERIAL HEMOLYSIN-LIKE PROTEIN"/>
    <property type="match status" value="1"/>
</dbReference>
<evidence type="ECO:0000313" key="6">
    <source>
        <dbReference type="Proteomes" id="UP000001964"/>
    </source>
</evidence>
<dbReference type="Gene3D" id="3.10.290.10">
    <property type="entry name" value="RNA-binding S4 domain"/>
    <property type="match status" value="1"/>
</dbReference>
<dbReference type="KEGG" id="mmr:Mmar10_0852"/>
<dbReference type="EMBL" id="CP000449">
    <property type="protein sequence ID" value="ABI65145.1"/>
    <property type="molecule type" value="Genomic_DNA"/>
</dbReference>
<name>Q0ARE2_MARMM</name>
<evidence type="ECO:0000256" key="2">
    <source>
        <dbReference type="ARBA" id="ARBA00029460"/>
    </source>
</evidence>
<dbReference type="HOGENOM" id="CLU_058015_1_0_5"/>
<dbReference type="InterPro" id="IPR036986">
    <property type="entry name" value="S4_RNA-bd_sf"/>
</dbReference>
<evidence type="ECO:0000259" key="4">
    <source>
        <dbReference type="SMART" id="SM00363"/>
    </source>
</evidence>
<dbReference type="SUPFAM" id="SSF55174">
    <property type="entry name" value="Alpha-L RNA-binding motif"/>
    <property type="match status" value="1"/>
</dbReference>
<comment type="similarity">
    <text evidence="2">Belongs to the TlyA family.</text>
</comment>
<evidence type="ECO:0000313" key="5">
    <source>
        <dbReference type="EMBL" id="ABI65145.1"/>
    </source>
</evidence>
<dbReference type="PIRSF" id="PIRSF005578">
    <property type="entry name" value="TlyA"/>
    <property type="match status" value="1"/>
</dbReference>
<dbReference type="SUPFAM" id="SSF53335">
    <property type="entry name" value="S-adenosyl-L-methionine-dependent methyltransferases"/>
    <property type="match status" value="1"/>
</dbReference>
<dbReference type="Gene3D" id="3.40.50.150">
    <property type="entry name" value="Vaccinia Virus protein VP39"/>
    <property type="match status" value="1"/>
</dbReference>
<dbReference type="CDD" id="cd00165">
    <property type="entry name" value="S4"/>
    <property type="match status" value="1"/>
</dbReference>
<dbReference type="STRING" id="394221.Mmar10_0852"/>
<dbReference type="Proteomes" id="UP000001964">
    <property type="component" value="Chromosome"/>
</dbReference>
<dbReference type="InterPro" id="IPR047048">
    <property type="entry name" value="TlyA"/>
</dbReference>
<gene>
    <name evidence="5" type="ordered locus">Mmar10_0852</name>
</gene>
<dbReference type="InterPro" id="IPR004538">
    <property type="entry name" value="Hemolysin_A/TlyA"/>
</dbReference>
<dbReference type="NCBIfam" id="TIGR00478">
    <property type="entry name" value="tly"/>
    <property type="match status" value="1"/>
</dbReference>
<keyword evidence="6" id="KW-1185">Reference proteome</keyword>
<dbReference type="RefSeq" id="WP_011642792.1">
    <property type="nucleotide sequence ID" value="NC_008347.1"/>
</dbReference>
<dbReference type="Pfam" id="PF01728">
    <property type="entry name" value="FtsJ"/>
    <property type="match status" value="1"/>
</dbReference>
<sequence>MRADLYLVEHGHFDTRARAQAAIAAGKVSVNGIKVSKPSQKIADGAQIIAEAAHPWVSRAALKLVAGLDGFGVDPADRVCLDVGSSTGGFTEVLLSRGARHVYAVDVGRDQLHASLQADRRVTSLEATDARSLAGEMFSEPPSLVVCDASFISLLKVIARPLALSAATSDLIALVKPQFEVGKALIGKGGLVKSDSARDDAVAAVRAGLEGLEGFSVHAVMESPIEGGDGNREYLIAASRCLQT</sequence>
<dbReference type="InterPro" id="IPR002877">
    <property type="entry name" value="RNA_MeTrfase_FtsJ_dom"/>
</dbReference>
<accession>Q0ARE2</accession>
<dbReference type="PROSITE" id="PS50889">
    <property type="entry name" value="S4"/>
    <property type="match status" value="1"/>
</dbReference>
<dbReference type="GO" id="GO:0008168">
    <property type="term" value="F:methyltransferase activity"/>
    <property type="evidence" value="ECO:0007669"/>
    <property type="project" value="InterPro"/>
</dbReference>
<dbReference type="eggNOG" id="COG1189">
    <property type="taxonomic scope" value="Bacteria"/>
</dbReference>
<dbReference type="Pfam" id="PF01479">
    <property type="entry name" value="S4"/>
    <property type="match status" value="1"/>
</dbReference>
<dbReference type="OrthoDB" id="9784736at2"/>
<proteinExistence type="inferred from homology"/>
<dbReference type="InterPro" id="IPR029063">
    <property type="entry name" value="SAM-dependent_MTases_sf"/>
</dbReference>
<evidence type="ECO:0000256" key="1">
    <source>
        <dbReference type="ARBA" id="ARBA00022884"/>
    </source>
</evidence>
<organism evidence="5 6">
    <name type="scientific">Maricaulis maris (strain MCS10)</name>
    <name type="common">Caulobacter maris</name>
    <dbReference type="NCBI Taxonomy" id="394221"/>
    <lineage>
        <taxon>Bacteria</taxon>
        <taxon>Pseudomonadati</taxon>
        <taxon>Pseudomonadota</taxon>
        <taxon>Alphaproteobacteria</taxon>
        <taxon>Maricaulales</taxon>
        <taxon>Maricaulaceae</taxon>
        <taxon>Maricaulis</taxon>
    </lineage>
</organism>
<evidence type="ECO:0000256" key="3">
    <source>
        <dbReference type="PROSITE-ProRule" id="PRU00182"/>
    </source>
</evidence>
<dbReference type="CDD" id="cd02440">
    <property type="entry name" value="AdoMet_MTases"/>
    <property type="match status" value="1"/>
</dbReference>
<dbReference type="AlphaFoldDB" id="Q0ARE2"/>
<dbReference type="InterPro" id="IPR002942">
    <property type="entry name" value="S4_RNA-bd"/>
</dbReference>
<feature type="domain" description="RNA-binding S4" evidence="4">
    <location>
        <begin position="1"/>
        <end position="62"/>
    </location>
</feature>
<dbReference type="PANTHER" id="PTHR32319">
    <property type="entry name" value="BACTERIAL HEMOLYSIN-LIKE PROTEIN"/>
    <property type="match status" value="1"/>
</dbReference>
<keyword evidence="1 3" id="KW-0694">RNA-binding</keyword>
<dbReference type="SMART" id="SM00363">
    <property type="entry name" value="S4"/>
    <property type="match status" value="1"/>
</dbReference>